<evidence type="ECO:0000259" key="14">
    <source>
        <dbReference type="Pfam" id="PF00535"/>
    </source>
</evidence>
<evidence type="ECO:0000256" key="5">
    <source>
        <dbReference type="ARBA" id="ARBA00022676"/>
    </source>
</evidence>
<dbReference type="InterPro" id="IPR001173">
    <property type="entry name" value="Glyco_trans_2-like"/>
</dbReference>
<evidence type="ECO:0000256" key="4">
    <source>
        <dbReference type="ARBA" id="ARBA00012583"/>
    </source>
</evidence>
<evidence type="ECO:0000313" key="15">
    <source>
        <dbReference type="Proteomes" id="UP000694865"/>
    </source>
</evidence>
<proteinExistence type="inferred from homology"/>
<dbReference type="PANTHER" id="PTHR10859:SF91">
    <property type="entry name" value="DOLICHYL-PHOSPHATE BETA-GLUCOSYLTRANSFERASE"/>
    <property type="match status" value="1"/>
</dbReference>
<keyword evidence="6" id="KW-0808">Transferase</keyword>
<dbReference type="SUPFAM" id="SSF53448">
    <property type="entry name" value="Nucleotide-diphospho-sugar transferases"/>
    <property type="match status" value="1"/>
</dbReference>
<keyword evidence="8" id="KW-0256">Endoplasmic reticulum</keyword>
<comment type="similarity">
    <text evidence="3">Belongs to the glycosyltransferase 2 family.</text>
</comment>
<dbReference type="PANTHER" id="PTHR10859">
    <property type="entry name" value="GLYCOSYL TRANSFERASE"/>
    <property type="match status" value="1"/>
</dbReference>
<evidence type="ECO:0000256" key="1">
    <source>
        <dbReference type="ARBA" id="ARBA00004389"/>
    </source>
</evidence>
<accession>A0ABM0M3J5</accession>
<evidence type="ECO:0000256" key="8">
    <source>
        <dbReference type="ARBA" id="ARBA00022824"/>
    </source>
</evidence>
<comment type="catalytic activity">
    <reaction evidence="12">
        <text>a di-trans,poly-cis-dolichyl phosphate + UDP-alpha-D-glucose = a di-trans,poly-cis-dolichyl beta-D-glucosyl phosphate + UDP</text>
        <dbReference type="Rhea" id="RHEA:15401"/>
        <dbReference type="Rhea" id="RHEA-COMP:19498"/>
        <dbReference type="Rhea" id="RHEA-COMP:19502"/>
        <dbReference type="ChEBI" id="CHEBI:57525"/>
        <dbReference type="ChEBI" id="CHEBI:57683"/>
        <dbReference type="ChEBI" id="CHEBI:58223"/>
        <dbReference type="ChEBI" id="CHEBI:58885"/>
        <dbReference type="EC" id="2.4.1.117"/>
    </reaction>
    <physiologicalReaction direction="left-to-right" evidence="12">
        <dbReference type="Rhea" id="RHEA:15402"/>
    </physiologicalReaction>
</comment>
<protein>
    <recommendedName>
        <fullName evidence="4">dolichyl-phosphate beta-glucosyltransferase</fullName>
        <ecNumber evidence="4">2.4.1.117</ecNumber>
    </recommendedName>
</protein>
<keyword evidence="10 13" id="KW-1133">Transmembrane helix</keyword>
<feature type="transmembrane region" description="Helical" evidence="13">
    <location>
        <begin position="7"/>
        <end position="28"/>
    </location>
</feature>
<dbReference type="Gene3D" id="3.90.550.10">
    <property type="entry name" value="Spore Coat Polysaccharide Biosynthesis Protein SpsA, Chain A"/>
    <property type="match status" value="1"/>
</dbReference>
<evidence type="ECO:0000256" key="7">
    <source>
        <dbReference type="ARBA" id="ARBA00022692"/>
    </source>
</evidence>
<keyword evidence="7 13" id="KW-0812">Transmembrane</keyword>
<dbReference type="InterPro" id="IPR035518">
    <property type="entry name" value="DPG_synthase"/>
</dbReference>
<evidence type="ECO:0000256" key="10">
    <source>
        <dbReference type="ARBA" id="ARBA00022989"/>
    </source>
</evidence>
<organism evidence="15 16">
    <name type="scientific">Saccoglossus kowalevskii</name>
    <name type="common">Acorn worm</name>
    <dbReference type="NCBI Taxonomy" id="10224"/>
    <lineage>
        <taxon>Eukaryota</taxon>
        <taxon>Metazoa</taxon>
        <taxon>Hemichordata</taxon>
        <taxon>Enteropneusta</taxon>
        <taxon>Harrimaniidae</taxon>
        <taxon>Saccoglossus</taxon>
    </lineage>
</organism>
<evidence type="ECO:0000313" key="16">
    <source>
        <dbReference type="RefSeq" id="XP_006814586.1"/>
    </source>
</evidence>
<comment type="pathway">
    <text evidence="2">Protein modification; protein glycosylation.</text>
</comment>
<comment type="subcellular location">
    <subcellularLocation>
        <location evidence="1">Endoplasmic reticulum membrane</location>
        <topology evidence="1">Single-pass membrane protein</topology>
    </subcellularLocation>
</comment>
<dbReference type="EC" id="2.4.1.117" evidence="4"/>
<feature type="domain" description="Glycosyltransferase 2-like" evidence="14">
    <location>
        <begin position="69"/>
        <end position="246"/>
    </location>
</feature>
<sequence length="324" mass="36860">MVGLLELFCILLVLAFVLLVLGLIIIYITTDSMPNLKRYDSEKYFKDPNRGGSKKEFPSIQDKATKNLSVIVPSYNEEERLPTMLDETLAFLEERLKKESSLTFEIIVVDDGSRDKTSKVALDYSKKYGIDKVRVLTLAKNRGKGGAVRLGVLSARGEYILFADADGATNFPDIVKLESAIKQINNKHNMKIVCGSRAHLQEEAVAKRSVFRTILMYGFHFAVMILCQVKGVKDTQCGFKLFSREAAFRTFYNLHVERWAFDVELLYIAEQLGISPVEVAVNWTEIDGSKMIPVWSWIQMGKDLLLIRLRYLIGVWKIDRTIKS</sequence>
<keyword evidence="5" id="KW-0328">Glycosyltransferase</keyword>
<keyword evidence="9" id="KW-0735">Signal-anchor</keyword>
<name>A0ABM0M3J5_SACKO</name>
<keyword evidence="15" id="KW-1185">Reference proteome</keyword>
<reference evidence="16" key="1">
    <citation type="submission" date="2025-08" db="UniProtKB">
        <authorList>
            <consortium name="RefSeq"/>
        </authorList>
    </citation>
    <scope>IDENTIFICATION</scope>
    <source>
        <tissue evidence="16">Testes</tissue>
    </source>
</reference>
<evidence type="ECO:0000256" key="6">
    <source>
        <dbReference type="ARBA" id="ARBA00022679"/>
    </source>
</evidence>
<dbReference type="InterPro" id="IPR029044">
    <property type="entry name" value="Nucleotide-diphossugar_trans"/>
</dbReference>
<dbReference type="Pfam" id="PF00535">
    <property type="entry name" value="Glycos_transf_2"/>
    <property type="match status" value="1"/>
</dbReference>
<evidence type="ECO:0000256" key="2">
    <source>
        <dbReference type="ARBA" id="ARBA00004922"/>
    </source>
</evidence>
<dbReference type="CDD" id="cd04188">
    <property type="entry name" value="DPG_synthase"/>
    <property type="match status" value="1"/>
</dbReference>
<dbReference type="GeneID" id="100373804"/>
<evidence type="ECO:0000256" key="9">
    <source>
        <dbReference type="ARBA" id="ARBA00022968"/>
    </source>
</evidence>
<gene>
    <name evidence="16" type="primary">LOC100373804</name>
</gene>
<evidence type="ECO:0000256" key="13">
    <source>
        <dbReference type="SAM" id="Phobius"/>
    </source>
</evidence>
<evidence type="ECO:0000256" key="3">
    <source>
        <dbReference type="ARBA" id="ARBA00006739"/>
    </source>
</evidence>
<evidence type="ECO:0000256" key="12">
    <source>
        <dbReference type="ARBA" id="ARBA00045097"/>
    </source>
</evidence>
<dbReference type="Proteomes" id="UP000694865">
    <property type="component" value="Unplaced"/>
</dbReference>
<dbReference type="RefSeq" id="XP_006814586.1">
    <property type="nucleotide sequence ID" value="XM_006814523.1"/>
</dbReference>
<evidence type="ECO:0000256" key="11">
    <source>
        <dbReference type="ARBA" id="ARBA00023136"/>
    </source>
</evidence>
<keyword evidence="11 13" id="KW-0472">Membrane</keyword>